<evidence type="ECO:0000256" key="5">
    <source>
        <dbReference type="ARBA" id="ARBA00022692"/>
    </source>
</evidence>
<dbReference type="InterPro" id="IPR013656">
    <property type="entry name" value="PAS_4"/>
</dbReference>
<evidence type="ECO:0000256" key="11">
    <source>
        <dbReference type="ARBA" id="ARBA00023136"/>
    </source>
</evidence>
<dbReference type="GO" id="GO:0005886">
    <property type="term" value="C:plasma membrane"/>
    <property type="evidence" value="ECO:0007669"/>
    <property type="project" value="UniProtKB-SubCell"/>
</dbReference>
<dbReference type="Pfam" id="PF00563">
    <property type="entry name" value="EAL"/>
    <property type="match status" value="1"/>
</dbReference>
<dbReference type="InterPro" id="IPR043128">
    <property type="entry name" value="Rev_trsase/Diguanyl_cyclase"/>
</dbReference>
<dbReference type="InterPro" id="IPR029151">
    <property type="entry name" value="Sensor-like_sf"/>
</dbReference>
<dbReference type="AlphaFoldDB" id="A0A934STK0"/>
<dbReference type="SMART" id="SM00052">
    <property type="entry name" value="EAL"/>
    <property type="match status" value="1"/>
</dbReference>
<feature type="region of interest" description="Disordered" evidence="12">
    <location>
        <begin position="232"/>
        <end position="253"/>
    </location>
</feature>
<keyword evidence="11" id="KW-0472">Membrane</keyword>
<dbReference type="SMART" id="SM00267">
    <property type="entry name" value="GGDEF"/>
    <property type="match status" value="1"/>
</dbReference>
<evidence type="ECO:0000256" key="10">
    <source>
        <dbReference type="ARBA" id="ARBA00023012"/>
    </source>
</evidence>
<comment type="subcellular location">
    <subcellularLocation>
        <location evidence="1">Cell membrane</location>
        <topology evidence="1">Multi-pass membrane protein</topology>
    </subcellularLocation>
</comment>
<dbReference type="InterPro" id="IPR000160">
    <property type="entry name" value="GGDEF_dom"/>
</dbReference>
<keyword evidence="7" id="KW-0418">Kinase</keyword>
<feature type="domain" description="GGDEF" evidence="14">
    <location>
        <begin position="493"/>
        <end position="628"/>
    </location>
</feature>
<evidence type="ECO:0000256" key="9">
    <source>
        <dbReference type="ARBA" id="ARBA00022989"/>
    </source>
</evidence>
<dbReference type="Gene3D" id="3.20.20.450">
    <property type="entry name" value="EAL domain"/>
    <property type="match status" value="1"/>
</dbReference>
<keyword evidence="5" id="KW-0812">Transmembrane</keyword>
<dbReference type="InterPro" id="IPR035919">
    <property type="entry name" value="EAL_sf"/>
</dbReference>
<dbReference type="Proteomes" id="UP000622890">
    <property type="component" value="Unassembled WGS sequence"/>
</dbReference>
<dbReference type="CDD" id="cd01948">
    <property type="entry name" value="EAL"/>
    <property type="match status" value="1"/>
</dbReference>
<evidence type="ECO:0000256" key="8">
    <source>
        <dbReference type="ARBA" id="ARBA00022840"/>
    </source>
</evidence>
<dbReference type="InterPro" id="IPR033479">
    <property type="entry name" value="dCache_1"/>
</dbReference>
<evidence type="ECO:0000313" key="15">
    <source>
        <dbReference type="EMBL" id="MBK4735259.1"/>
    </source>
</evidence>
<keyword evidence="10" id="KW-0902">Two-component regulatory system</keyword>
<dbReference type="InterPro" id="IPR035965">
    <property type="entry name" value="PAS-like_dom_sf"/>
</dbReference>
<dbReference type="GO" id="GO:0016301">
    <property type="term" value="F:kinase activity"/>
    <property type="evidence" value="ECO:0007669"/>
    <property type="project" value="UniProtKB-KW"/>
</dbReference>
<evidence type="ECO:0000259" key="14">
    <source>
        <dbReference type="PROSITE" id="PS50887"/>
    </source>
</evidence>
<dbReference type="Pfam" id="PF08448">
    <property type="entry name" value="PAS_4"/>
    <property type="match status" value="1"/>
</dbReference>
<reference evidence="15" key="1">
    <citation type="submission" date="2021-01" db="EMBL/GenBank/DDBJ databases">
        <title>Genome sequence of strain Noviherbaspirillum sp. DKR-6.</title>
        <authorList>
            <person name="Chaudhary D.K."/>
        </authorList>
    </citation>
    <scope>NUCLEOTIDE SEQUENCE</scope>
    <source>
        <strain evidence="15">DKR-6</strain>
    </source>
</reference>
<organism evidence="15 16">
    <name type="scientific">Noviherbaspirillum pedocola</name>
    <dbReference type="NCBI Taxonomy" id="2801341"/>
    <lineage>
        <taxon>Bacteria</taxon>
        <taxon>Pseudomonadati</taxon>
        <taxon>Pseudomonadota</taxon>
        <taxon>Betaproteobacteria</taxon>
        <taxon>Burkholderiales</taxon>
        <taxon>Oxalobacteraceae</taxon>
        <taxon>Noviherbaspirillum</taxon>
    </lineage>
</organism>
<evidence type="ECO:0000256" key="2">
    <source>
        <dbReference type="ARBA" id="ARBA00022475"/>
    </source>
</evidence>
<evidence type="ECO:0000256" key="4">
    <source>
        <dbReference type="ARBA" id="ARBA00022679"/>
    </source>
</evidence>
<dbReference type="InterPro" id="IPR052155">
    <property type="entry name" value="Biofilm_reg_signaling"/>
</dbReference>
<dbReference type="SUPFAM" id="SSF55785">
    <property type="entry name" value="PYP-like sensor domain (PAS domain)"/>
    <property type="match status" value="1"/>
</dbReference>
<gene>
    <name evidence="15" type="ORF">JJB74_11605</name>
</gene>
<dbReference type="PROSITE" id="PS50883">
    <property type="entry name" value="EAL"/>
    <property type="match status" value="1"/>
</dbReference>
<keyword evidence="8" id="KW-0067">ATP-binding</keyword>
<dbReference type="NCBIfam" id="TIGR00254">
    <property type="entry name" value="GGDEF"/>
    <property type="match status" value="1"/>
</dbReference>
<evidence type="ECO:0000256" key="12">
    <source>
        <dbReference type="SAM" id="MobiDB-lite"/>
    </source>
</evidence>
<evidence type="ECO:0000256" key="6">
    <source>
        <dbReference type="ARBA" id="ARBA00022741"/>
    </source>
</evidence>
<dbReference type="InterPro" id="IPR029787">
    <property type="entry name" value="Nucleotide_cyclase"/>
</dbReference>
<evidence type="ECO:0000256" key="3">
    <source>
        <dbReference type="ARBA" id="ARBA00022553"/>
    </source>
</evidence>
<dbReference type="SUPFAM" id="SSF55073">
    <property type="entry name" value="Nucleotide cyclase"/>
    <property type="match status" value="1"/>
</dbReference>
<dbReference type="SUPFAM" id="SSF141868">
    <property type="entry name" value="EAL domain-like"/>
    <property type="match status" value="1"/>
</dbReference>
<keyword evidence="6" id="KW-0547">Nucleotide-binding</keyword>
<keyword evidence="2" id="KW-1003">Cell membrane</keyword>
<name>A0A934STK0_9BURK</name>
<keyword evidence="4" id="KW-0808">Transferase</keyword>
<evidence type="ECO:0000256" key="7">
    <source>
        <dbReference type="ARBA" id="ARBA00022777"/>
    </source>
</evidence>
<feature type="domain" description="EAL" evidence="13">
    <location>
        <begin position="637"/>
        <end position="891"/>
    </location>
</feature>
<dbReference type="Gene3D" id="3.30.70.270">
    <property type="match status" value="1"/>
</dbReference>
<dbReference type="Pfam" id="PF00990">
    <property type="entry name" value="GGDEF"/>
    <property type="match status" value="1"/>
</dbReference>
<dbReference type="GO" id="GO:0005524">
    <property type="term" value="F:ATP binding"/>
    <property type="evidence" value="ECO:0007669"/>
    <property type="project" value="UniProtKB-KW"/>
</dbReference>
<keyword evidence="16" id="KW-1185">Reference proteome</keyword>
<keyword evidence="9" id="KW-1133">Transmembrane helix</keyword>
<dbReference type="CDD" id="cd12914">
    <property type="entry name" value="PDC1_DGC_like"/>
    <property type="match status" value="1"/>
</dbReference>
<comment type="caution">
    <text evidence="15">The sequence shown here is derived from an EMBL/GenBank/DDBJ whole genome shotgun (WGS) entry which is preliminary data.</text>
</comment>
<dbReference type="EMBL" id="JAEPBG010000004">
    <property type="protein sequence ID" value="MBK4735259.1"/>
    <property type="molecule type" value="Genomic_DNA"/>
</dbReference>
<dbReference type="Pfam" id="PF02743">
    <property type="entry name" value="dCache_1"/>
    <property type="match status" value="1"/>
</dbReference>
<evidence type="ECO:0000259" key="13">
    <source>
        <dbReference type="PROSITE" id="PS50883"/>
    </source>
</evidence>
<dbReference type="RefSeq" id="WP_200592034.1">
    <property type="nucleotide sequence ID" value="NZ_JAEPBG010000004.1"/>
</dbReference>
<dbReference type="InterPro" id="IPR001633">
    <property type="entry name" value="EAL_dom"/>
</dbReference>
<dbReference type="SUPFAM" id="SSF103190">
    <property type="entry name" value="Sensory domain-like"/>
    <property type="match status" value="1"/>
</dbReference>
<dbReference type="CDD" id="cd01949">
    <property type="entry name" value="GGDEF"/>
    <property type="match status" value="1"/>
</dbReference>
<keyword evidence="3" id="KW-0597">Phosphoprotein</keyword>
<accession>A0A934STK0</accession>
<proteinExistence type="predicted"/>
<dbReference type="PANTHER" id="PTHR44757:SF2">
    <property type="entry name" value="BIOFILM ARCHITECTURE MAINTENANCE PROTEIN MBAA"/>
    <property type="match status" value="1"/>
</dbReference>
<protein>
    <submittedName>
        <fullName evidence="15">EAL domain-containing protein</fullName>
    </submittedName>
</protein>
<dbReference type="CDD" id="cd12915">
    <property type="entry name" value="PDC2_DGC_like"/>
    <property type="match status" value="1"/>
</dbReference>
<evidence type="ECO:0000256" key="1">
    <source>
        <dbReference type="ARBA" id="ARBA00004651"/>
    </source>
</evidence>
<dbReference type="PANTHER" id="PTHR44757">
    <property type="entry name" value="DIGUANYLATE CYCLASE DGCP"/>
    <property type="match status" value="1"/>
</dbReference>
<dbReference type="PROSITE" id="PS50887">
    <property type="entry name" value="GGDEF"/>
    <property type="match status" value="1"/>
</dbReference>
<dbReference type="GO" id="GO:0000160">
    <property type="term" value="P:phosphorelay signal transduction system"/>
    <property type="evidence" value="ECO:0007669"/>
    <property type="project" value="UniProtKB-KW"/>
</dbReference>
<dbReference type="Gene3D" id="3.30.450.20">
    <property type="entry name" value="PAS domain"/>
    <property type="match status" value="3"/>
</dbReference>
<evidence type="ECO:0000313" key="16">
    <source>
        <dbReference type="Proteomes" id="UP000622890"/>
    </source>
</evidence>
<sequence>MLPTPQPFPLQQKLHILREHIPALAPWPAACGALIVGIWVWAASTVHHEKHELLERARITTAAQARTYAEQIERTIGQLDYIMLSLHYQWRQNGGWLNLEDQVKAGLVPEDAKLSITVFDRHGMPVTSTSPEIKGKLNIASREYFRRHASNPSGELFISKPMRSILTGRDVLIFSRRLNTEDGTFAGIMALAIEPRFLASFVDESKIGKDGFASIRTSDGVFIAAKTSRGFRTQGPNHPGAPEFSQPSGVRRTPADRYLDRKDRIVAWSTARHYPIVAVVGESEGALLEEYASRGMEIRMAAGMASMLLFLLGAAGMRRAATRIWQEEYAREVRDVYRTATENARDGFFMLRPLYGSNREIVDFLIEDCNERGALYRGLPRETMIGKTLSATMPHRFRTHMLPACRQAMEIGLVEDELDIPQPGSRTVRWMERRLVRSGAGLAVTLRDITETRLHQEALERLANADALTSLPNRHWLTHYLPAAIERAREQGKLFALMFVDLDDFKNINDTMGHEAGDELLRMTARRLQAVIRPEDKVARLGGDEFTILVEQAQSREEVATMAERIIETLRSAFALGETQRQHVVHASVGISLFPIDGADGATLLKHADIAMYAAKAQQKGTYRFFEPSLERRLVARLTREAELKIAIARGELVLHYQPRVSGDAVEITSMEALVRWMHPVQGLMQPNEFIPLAERTGLIVALGEQVIRMACEQLALWKQQGLPVVPISVNVSAQQLDTGTLSAALTDALREHALDTGLVEVEVTESATVTESGAARGELAAIQAAGIKLYVDDFGTGYSSLAQLKRLDMDGLKIDRAFTSQMLNGPDDAALFAAILAMAHALRMKVVAEGVETAEQLAALRSMACEEVQGYYISRPVPAHEAAALLKRRFLLPAQENRH</sequence>